<feature type="compositionally biased region" description="Basic and acidic residues" evidence="1">
    <location>
        <begin position="2378"/>
        <end position="2393"/>
    </location>
</feature>
<feature type="region of interest" description="Disordered" evidence="1">
    <location>
        <begin position="609"/>
        <end position="722"/>
    </location>
</feature>
<feature type="compositionally biased region" description="Low complexity" evidence="1">
    <location>
        <begin position="2506"/>
        <end position="2515"/>
    </location>
</feature>
<feature type="compositionally biased region" description="Basic and acidic residues" evidence="1">
    <location>
        <begin position="1848"/>
        <end position="1858"/>
    </location>
</feature>
<feature type="compositionally biased region" description="Basic and acidic residues" evidence="1">
    <location>
        <begin position="1026"/>
        <end position="1047"/>
    </location>
</feature>
<feature type="compositionally biased region" description="Low complexity" evidence="1">
    <location>
        <begin position="823"/>
        <end position="832"/>
    </location>
</feature>
<feature type="compositionally biased region" description="Basic and acidic residues" evidence="1">
    <location>
        <begin position="781"/>
        <end position="804"/>
    </location>
</feature>
<feature type="region of interest" description="Disordered" evidence="1">
    <location>
        <begin position="18"/>
        <end position="57"/>
    </location>
</feature>
<sequence>MEDALRSPNCYSLLSPSQCARTDPDSYLPSSCVRPPSASMRFSSASPPSARASSEVSVHLSNRVAQCKRDPLRVGQENGMTRNEDSRTLDTFDTESALFHPSFPLSSAVRPSPRSRFRTSSPKEEDEEGEEGFFLNMLSCGGKIPPREGSSDAWVSASRFAKGHTTAVSYLSRSSVSETATTGDRYTSQKRSFSSLSPSTASSTETLCTPRLQPHASFTLPAKPARRSHSRWEGGRSFSRRDCPPSNSIVLLASPDSSLPNPVQNKSREGGSLCDTVGDSLARKSTRPAFSDGNTQLRLPFSSPSQTSSSLPSSSISSASPPCSDSTSAARTGERGRAGRETRRHRECGREETFAGEAPGVRSASSSFPGERKERIHAVPPASSVHRSQLLSVEIQQRKEQTVNAKRDKSTDTKACAHVGHRHPATRHKKTPSTWATSSASPSAADPRTRSPSFFSSASCFPSSSSAVACRVPVAAFPLSSALRSASASCTAAERQVSLETLSSSFLGAPREQKKGSVLRLGAGLVGIFQGDSSPGVSSGSSVSPSSFRSSSSPQSSGHTSASACPSPSHDCSFSIPSCSHEASPGCSCPSPIAQEKSNAHRLAAFEHPAVSVDSPKENALSAPRSLAKARSYSSSPLSPLSSLSSLPSLASLASHPSSLSSLPSRPSCPFSSLSVKESRRLQSSHSSLCEDSPTVSSSRADPPACASARRRAPGKSGLSRCASATLEPSSATSHRFFAASLVHALEKPDDDDFRLVLPPSPAALRRTQEEASSDEEEDTAEKAQEEGDGKRQDRRTSMRERLSFFRGASLRRRQTTDAHGDSAASGFSSSSLKEERADAQGKGVEGEARRDAEIAKKPSRSLLLGFGSKGGRGEKSRSGSRALDGPPPGEDPIAREDRQPETGTASVTVHQEEPTVVAASVDSGERQSNPDERDETQVSPEGRGNPFSASSDLDEPERGECASSREGQARANVHAKKGEQTPGGVKSVLKRPETSESKLGLGAPYRRSISFKHLSGSSSGDEEDRSIGGDSEDRKGERDGQRREADAPLLHRRSTVRWSELVEEKGNGGDEEEGSGGSAEHEASGPRGLRDRRKSSLFVGKATDWEEREDDSFSRATRESVAGEEGNSRGLGTADDAPQQRLAGDPHQVYRHPTGREDGAPETIPSSPSYLFTHASSLHQLLQLPPAKYFNLTAEIQRQRSIFPRRWVDETLLIHQSLLLFCASLRPLCVRIMVPLSNVQAVALLDVNLRERDRRKATKRGWRLKLLHTETSQRGKGKVQEIVCRFKQENDMHTWAERLTLLAQKWRQRPAVPDLLYRPPCQTQLDEVSRDIHKAASTLLVQRIFFACCAAARSQYRLFFFSARLYCLQKLRRESELRIQRTASAACRAAAQREGACRLQLVLEKKLRLHFWDLCQQSERIHLHTVQKKRLAVAVALLEKEEEAVARHITHWRKRSLVLILSAALARRLSWAVTQLGVATKLAAARAKQKSAGALYLEEVLRRYEQRRLRGAFAVLRRETRRRGEQGKKLKLVVDTLRKQRLAVAWQRLVQFYIASAKTQARKVEQAKGMALELSLLAVEKKRVASAFFKLKEHAHASREDEREAVCRNMEKVNETLRTAALRVPRQRGFLVLSAVVRKVQRSLLLSSFSLWTGTLRRESRKKTALVRVARVIEQKERRMKEVGLSSLFRWGHFANEQLCRKRAGASLLAASLSSISRRILGSAWGKLTIHGEDRPFERELKGVFVLEKIRRRRLQFFFTQLQREAACGRDLRVFLKSHVLHAFVHLLALRRVKILSTSFQRLRSFSSRASSQTRASSRTCLAQRPSPPPLDPLHLPQAARSLPVSPRRESFDRSKTGAREILASRSLIEGRQIAEESRETRLAEGVAVSPSSPYLLPTKRLIPLPACDPPQRSPFPSSSFSASTAPPFSSSLVFGHTDAFLPSPETEATMDRIHDLLRLSGDLLEQQEKLFSSHSEAESPPVVPRVAPVPGLATPSLSRVSGGTETESRSREETVSMDAPKKAEKRRESGKKPGGNARATEETPKKKEKKTVTRRSSASAKALGLAESGGEASRAKGCLFRTSASMDSVFLDSGNQAAGRSAVPIVPPVGILVSSASTEQLPGLLSPRSLRLPSPFNLDDAPLFACSPSPIQEDGSSSWGFAPCRAPLPLGVDDAGTRTSGPTAASPRLAVSLSGPVSFHRTGDFPSGALGNRRLLAPPSGILVFEETRETSREAPVFGFTQNPKNFRDQDREIDALIDHLQRKLGFPTETSQHSWIVDSADSNPQSFVSPSSPFFNPSVSLPFCPASASPSLYPHSGPVEQGALRVSPAVSAVRTLERPRSADTERKKGLFSVLNSLSPCASPLSRCCGFVSGESPEKKPMERPQARDSPADAAALPRKITSSASRVRFVDTTGATLEQRQGDGTCSSSASFPFCTDFSSPCSSLKSFSGFSPETQNLDTLPAGAWVPVHAASLGYAAPRVHATASQKSGKKKVSSLAKRPAVDAPAHAVDASPGVLSPGGVRGFRFARGT</sequence>
<feature type="compositionally biased region" description="Basic and acidic residues" evidence="1">
    <location>
        <begin position="2008"/>
        <end position="2033"/>
    </location>
</feature>
<feature type="region of interest" description="Disordered" evidence="1">
    <location>
        <begin position="533"/>
        <end position="562"/>
    </location>
</feature>
<feature type="region of interest" description="Disordered" evidence="1">
    <location>
        <begin position="2485"/>
        <end position="2518"/>
    </location>
</feature>
<evidence type="ECO:0000313" key="2">
    <source>
        <dbReference type="EMBL" id="CEL65177.1"/>
    </source>
</evidence>
<feature type="region of interest" description="Disordered" evidence="1">
    <location>
        <begin position="67"/>
        <end position="86"/>
    </location>
</feature>
<protein>
    <submittedName>
        <fullName evidence="2">Uncharacterized protein</fullName>
    </submittedName>
</protein>
<feature type="compositionally biased region" description="Basic and acidic residues" evidence="1">
    <location>
        <begin position="833"/>
        <end position="857"/>
    </location>
</feature>
<feature type="compositionally biased region" description="Low complexity" evidence="1">
    <location>
        <begin position="432"/>
        <end position="449"/>
    </location>
</feature>
<feature type="compositionally biased region" description="Polar residues" evidence="1">
    <location>
        <begin position="172"/>
        <end position="191"/>
    </location>
</feature>
<feature type="region of interest" description="Disordered" evidence="1">
    <location>
        <begin position="1815"/>
        <end position="1858"/>
    </location>
</feature>
<feature type="compositionally biased region" description="Basic and acidic residues" evidence="1">
    <location>
        <begin position="230"/>
        <end position="243"/>
    </location>
</feature>
<dbReference type="EMBL" id="LN714478">
    <property type="protein sequence ID" value="CEL65177.1"/>
    <property type="molecule type" value="Genomic_DNA"/>
</dbReference>
<reference evidence="2" key="1">
    <citation type="journal article" date="2015" name="PLoS ONE">
        <title>Comprehensive Evaluation of Toxoplasma gondii VEG and Neospora caninum LIV Genomes with Tachyzoite Stage Transcriptome and Proteome Defines Novel Transcript Features.</title>
        <authorList>
            <person name="Ramaprasad A."/>
            <person name="Mourier T."/>
            <person name="Naeem R."/>
            <person name="Malas T.B."/>
            <person name="Moussa E."/>
            <person name="Panigrahi A."/>
            <person name="Vermont S.J."/>
            <person name="Otto T.D."/>
            <person name="Wastling J."/>
            <person name="Pain A."/>
        </authorList>
    </citation>
    <scope>NUCLEOTIDE SEQUENCE</scope>
    <source>
        <strain evidence="2">Liverpool</strain>
    </source>
</reference>
<feature type="compositionally biased region" description="Low complexity" evidence="1">
    <location>
        <begin position="192"/>
        <end position="206"/>
    </location>
</feature>
<accession>A0A0F7U9V8</accession>
<feature type="region of interest" description="Disordered" evidence="1">
    <location>
        <begin position="2377"/>
        <end position="2400"/>
    </location>
</feature>
<organism evidence="2">
    <name type="scientific">Neospora caninum (strain Liverpool)</name>
    <dbReference type="NCBI Taxonomy" id="572307"/>
    <lineage>
        <taxon>Eukaryota</taxon>
        <taxon>Sar</taxon>
        <taxon>Alveolata</taxon>
        <taxon>Apicomplexa</taxon>
        <taxon>Conoidasida</taxon>
        <taxon>Coccidia</taxon>
        <taxon>Eucoccidiorida</taxon>
        <taxon>Eimeriorina</taxon>
        <taxon>Sarcocystidae</taxon>
        <taxon>Neospora</taxon>
    </lineage>
</organism>
<feature type="region of interest" description="Disordered" evidence="1">
    <location>
        <begin position="749"/>
        <end position="1169"/>
    </location>
</feature>
<feature type="compositionally biased region" description="Low complexity" evidence="1">
    <location>
        <begin position="34"/>
        <end position="54"/>
    </location>
</feature>
<feature type="region of interest" description="Disordered" evidence="1">
    <location>
        <begin position="172"/>
        <end position="449"/>
    </location>
</feature>
<feature type="region of interest" description="Disordered" evidence="1">
    <location>
        <begin position="1972"/>
        <end position="2076"/>
    </location>
</feature>
<gene>
    <name evidence="2" type="ORF">BN1204_010340</name>
</gene>
<feature type="compositionally biased region" description="Polar residues" evidence="1">
    <location>
        <begin position="245"/>
        <end position="265"/>
    </location>
</feature>
<feature type="compositionally biased region" description="Basic and acidic residues" evidence="1">
    <location>
        <begin position="332"/>
        <end position="341"/>
    </location>
</feature>
<feature type="compositionally biased region" description="Low complexity" evidence="1">
    <location>
        <begin position="300"/>
        <end position="331"/>
    </location>
</feature>
<feature type="compositionally biased region" description="Polar residues" evidence="1">
    <location>
        <begin position="385"/>
        <end position="395"/>
    </location>
</feature>
<feature type="region of interest" description="Disordered" evidence="1">
    <location>
        <begin position="103"/>
        <end position="130"/>
    </location>
</feature>
<feature type="compositionally biased region" description="Basic and acidic residues" evidence="1">
    <location>
        <begin position="396"/>
        <end position="412"/>
    </location>
</feature>
<feature type="compositionally biased region" description="Low complexity" evidence="1">
    <location>
        <begin position="110"/>
        <end position="120"/>
    </location>
</feature>
<feature type="compositionally biased region" description="Low complexity" evidence="1">
    <location>
        <begin position="697"/>
        <end position="708"/>
    </location>
</feature>
<proteinExistence type="predicted"/>
<evidence type="ECO:0000256" key="1">
    <source>
        <dbReference type="SAM" id="MobiDB-lite"/>
    </source>
</evidence>
<feature type="compositionally biased region" description="Basic residues" evidence="1">
    <location>
        <begin position="419"/>
        <end position="431"/>
    </location>
</feature>
<feature type="compositionally biased region" description="Polar residues" evidence="1">
    <location>
        <begin position="682"/>
        <end position="696"/>
    </location>
</feature>
<feature type="compositionally biased region" description="Low complexity" evidence="1">
    <location>
        <begin position="632"/>
        <end position="675"/>
    </location>
</feature>
<name>A0A0F7U9V8_NEOCL</name>